<dbReference type="InterPro" id="IPR002877">
    <property type="entry name" value="RNA_MeTrfase_FtsJ_dom"/>
</dbReference>
<name>A0A1D8PU64_CANAL</name>
<dbReference type="STRING" id="237561.A0A1D8PU64"/>
<dbReference type="EMBL" id="CP017630">
    <property type="protein sequence ID" value="AOW31676.1"/>
    <property type="molecule type" value="Genomic_DNA"/>
</dbReference>
<keyword evidence="11" id="KW-1185">Reference proteome</keyword>
<dbReference type="SUPFAM" id="SSF53335">
    <property type="entry name" value="S-adenosyl-L-methionine-dependent methyltransferases"/>
    <property type="match status" value="1"/>
</dbReference>
<dbReference type="HAMAP" id="MF_01547">
    <property type="entry name" value="RNA_methyltr_E"/>
    <property type="match status" value="1"/>
</dbReference>
<evidence type="ECO:0000256" key="4">
    <source>
        <dbReference type="ARBA" id="ARBA00022679"/>
    </source>
</evidence>
<keyword evidence="3 10" id="KW-0489">Methyltransferase</keyword>
<dbReference type="VEuPathDB" id="FungiDB:CR_10260W_A"/>
<evidence type="ECO:0000256" key="1">
    <source>
        <dbReference type="ARBA" id="ARBA00009258"/>
    </source>
</evidence>
<dbReference type="GO" id="GO:0001510">
    <property type="term" value="P:RNA methylation"/>
    <property type="evidence" value="ECO:0000318"/>
    <property type="project" value="GO_Central"/>
</dbReference>
<dbReference type="GeneID" id="3638932"/>
<accession>A0A1D8PU64</accession>
<comment type="similarity">
    <text evidence="1">Belongs to the class I-like SAM-binding methyltransferase superfamily. RNA methyltransferase RlmE family.</text>
</comment>
<dbReference type="Proteomes" id="UP000000559">
    <property type="component" value="Chromosome R"/>
</dbReference>
<dbReference type="CGD" id="CAL0000180659">
    <property type="gene designation" value="orf19.7601"/>
</dbReference>
<dbReference type="PANTHER" id="PTHR10920">
    <property type="entry name" value="RIBOSOMAL RNA METHYLTRANSFERASE"/>
    <property type="match status" value="1"/>
</dbReference>
<reference evidence="10 11" key="2">
    <citation type="journal article" date="2007" name="Genome Biol.">
        <title>Assembly of the Candida albicans genome into sixteen supercontigs aligned on the eight chromosomes.</title>
        <authorList>
            <person name="van het Hoog M."/>
            <person name="Rast T.J."/>
            <person name="Martchenko M."/>
            <person name="Grindle S."/>
            <person name="Dignard D."/>
            <person name="Hogues H."/>
            <person name="Cuomo C."/>
            <person name="Berriman M."/>
            <person name="Scherer S."/>
            <person name="Magee B.B."/>
            <person name="Whiteway M."/>
            <person name="Chibana H."/>
            <person name="Nantel A."/>
            <person name="Magee P.T."/>
        </authorList>
    </citation>
    <scope>GENOME REANNOTATION</scope>
    <source>
        <strain evidence="11">SC5314 / ATCC MYA-2876</strain>
    </source>
</reference>
<organism evidence="10 11">
    <name type="scientific">Candida albicans (strain SC5314 / ATCC MYA-2876)</name>
    <name type="common">Yeast</name>
    <dbReference type="NCBI Taxonomy" id="237561"/>
    <lineage>
        <taxon>Eukaryota</taxon>
        <taxon>Fungi</taxon>
        <taxon>Dikarya</taxon>
        <taxon>Ascomycota</taxon>
        <taxon>Saccharomycotina</taxon>
        <taxon>Pichiomycetes</taxon>
        <taxon>Debaryomycetaceae</taxon>
        <taxon>Candida/Lodderomyces clade</taxon>
        <taxon>Candida</taxon>
    </lineage>
</organism>
<gene>
    <name evidence="10" type="ordered locus">CAALFM_CR10260WA</name>
    <name evidence="9" type="ordered locus">orf19.7601</name>
</gene>
<dbReference type="KEGG" id="cal:CAALFM_CR10260WA"/>
<reference evidence="10 11" key="3">
    <citation type="journal article" date="2013" name="Genome Biol.">
        <title>Assembly of a phased diploid Candida albicans genome facilitates allele-specific measurements and provides a simple model for repeat and indel structure.</title>
        <authorList>
            <person name="Muzzey D."/>
            <person name="Schwartz K."/>
            <person name="Weissman J.S."/>
            <person name="Sherlock G."/>
        </authorList>
    </citation>
    <scope>NUCLEOTIDE SEQUENCE [LARGE SCALE GENOMIC DNA]</scope>
    <source>
        <strain evidence="11">SC5314 / ATCC MYA-2876</strain>
    </source>
</reference>
<evidence type="ECO:0000256" key="6">
    <source>
        <dbReference type="ARBA" id="ARBA00041184"/>
    </source>
</evidence>
<dbReference type="eggNOG" id="KOG4589">
    <property type="taxonomic scope" value="Eukaryota"/>
</dbReference>
<evidence type="ECO:0000256" key="3">
    <source>
        <dbReference type="ARBA" id="ARBA00022603"/>
    </source>
</evidence>
<evidence type="ECO:0000256" key="7">
    <source>
        <dbReference type="PIRSR" id="PIRSR005461-1"/>
    </source>
</evidence>
<evidence type="ECO:0000313" key="10">
    <source>
        <dbReference type="EMBL" id="AOW31676.1"/>
    </source>
</evidence>
<dbReference type="PIRSF" id="PIRSF005461">
    <property type="entry name" value="23S_rRNA_mtase"/>
    <property type="match status" value="1"/>
</dbReference>
<dbReference type="PANTHER" id="PTHR10920:SF18">
    <property type="entry name" value="RRNA METHYLTRANSFERASE 2, MITOCHONDRIAL"/>
    <property type="match status" value="1"/>
</dbReference>
<dbReference type="Gene3D" id="3.40.50.150">
    <property type="entry name" value="Vaccinia Virus protein VP39"/>
    <property type="match status" value="1"/>
</dbReference>
<dbReference type="RefSeq" id="XP_719363.1">
    <property type="nucleotide sequence ID" value="XM_714270.1"/>
</dbReference>
<sequence>MNSLSIKFRNRHCNNLLIFARNKSKQNVRKYIDSVSNDTYSNKRRQSLFKSRAAFKLQEIDSKYRIFTKRTKNIVDLGFAPGAWTQFAVHRLEEQNLSHNILGIDINLATPVKGCHYMQGDIMNKSTHAKIRNFFEKQRLRETQDYQTDTSSDEEKQLDLIMSDMMVDCTGTGSADHIGNMELCTAALYLAYSELKPEKDMILKVWSGSELKLFETRMNIMFKKVIHIKPDASKDRSSELYMVGRRKVDLESKGITFNDILNATNSTEKVS</sequence>
<evidence type="ECO:0000256" key="5">
    <source>
        <dbReference type="ARBA" id="ARBA00022691"/>
    </source>
</evidence>
<dbReference type="GO" id="GO:0008650">
    <property type="term" value="F:rRNA (uridine-2'-O-)-methyltransferase activity"/>
    <property type="evidence" value="ECO:0000318"/>
    <property type="project" value="GO_Central"/>
</dbReference>
<dbReference type="InterPro" id="IPR029063">
    <property type="entry name" value="SAM-dependent_MTases_sf"/>
</dbReference>
<dbReference type="OMA" id="HRQTDHL"/>
<keyword evidence="4" id="KW-0808">Transferase</keyword>
<dbReference type="SMR" id="A0A1D8PU64"/>
<dbReference type="InterPro" id="IPR015507">
    <property type="entry name" value="rRNA-MeTfrase_E"/>
</dbReference>
<evidence type="ECO:0000313" key="9">
    <source>
        <dbReference type="CGD" id="CAL0000180659"/>
    </source>
</evidence>
<dbReference type="Pfam" id="PF01728">
    <property type="entry name" value="FtsJ"/>
    <property type="match status" value="1"/>
</dbReference>
<proteinExistence type="inferred from homology"/>
<dbReference type="FunCoup" id="A0A1D8PU64">
    <property type="interactions" value="21"/>
</dbReference>
<keyword evidence="2" id="KW-0698">rRNA processing</keyword>
<dbReference type="AlphaFoldDB" id="A0A1D8PU64"/>
<dbReference type="OrthoDB" id="20105at2759"/>
<feature type="domain" description="Ribosomal RNA methyltransferase FtsJ" evidence="8">
    <location>
        <begin position="49"/>
        <end position="247"/>
    </location>
</feature>
<evidence type="ECO:0000313" key="11">
    <source>
        <dbReference type="Proteomes" id="UP000000559"/>
    </source>
</evidence>
<protein>
    <recommendedName>
        <fullName evidence="6">rRNA methyltransferase 2, mitochondrial</fullName>
    </recommendedName>
</protein>
<evidence type="ECO:0000259" key="8">
    <source>
        <dbReference type="Pfam" id="PF01728"/>
    </source>
</evidence>
<reference evidence="10 11" key="1">
    <citation type="journal article" date="2004" name="Proc. Natl. Acad. Sci. U.S.A.">
        <title>The diploid genome sequence of Candida albicans.</title>
        <authorList>
            <person name="Jones T."/>
            <person name="Federspiel N.A."/>
            <person name="Chibana H."/>
            <person name="Dungan J."/>
            <person name="Kalman S."/>
            <person name="Magee B.B."/>
            <person name="Newport G."/>
            <person name="Thorstenson Y.R."/>
            <person name="Agabian N."/>
            <person name="Magee P.T."/>
            <person name="Davis R.W."/>
            <person name="Scherer S."/>
        </authorList>
    </citation>
    <scope>NUCLEOTIDE SEQUENCE [LARGE SCALE GENOMIC DNA]</scope>
    <source>
        <strain evidence="11">SC5314 / ATCC MYA-2876</strain>
    </source>
</reference>
<dbReference type="GO" id="GO:0005739">
    <property type="term" value="C:mitochondrion"/>
    <property type="evidence" value="ECO:0000318"/>
    <property type="project" value="GO_Central"/>
</dbReference>
<dbReference type="InParanoid" id="A0A1D8PU64"/>
<evidence type="ECO:0000256" key="2">
    <source>
        <dbReference type="ARBA" id="ARBA00022552"/>
    </source>
</evidence>
<dbReference type="InterPro" id="IPR050082">
    <property type="entry name" value="RNA_methyltr_RlmE"/>
</dbReference>
<feature type="active site" description="Proton acceptor" evidence="7">
    <location>
        <position position="204"/>
    </location>
</feature>
<keyword evidence="5 7" id="KW-0949">S-adenosyl-L-methionine</keyword>